<dbReference type="AlphaFoldDB" id="A0A1G1WKZ9"/>
<protein>
    <submittedName>
        <fullName evidence="3">Type IV pili twitching motility protein PilT</fullName>
    </submittedName>
</protein>
<evidence type="ECO:0000313" key="4">
    <source>
        <dbReference type="Proteomes" id="UP000177821"/>
    </source>
</evidence>
<dbReference type="PANTHER" id="PTHR30486">
    <property type="entry name" value="TWITCHING MOTILITY PROTEIN PILT"/>
    <property type="match status" value="1"/>
</dbReference>
<comment type="caution">
    <text evidence="3">The sequence shown here is derived from an EMBL/GenBank/DDBJ whole genome shotgun (WGS) entry which is preliminary data.</text>
</comment>
<evidence type="ECO:0000259" key="2">
    <source>
        <dbReference type="PROSITE" id="PS00662"/>
    </source>
</evidence>
<dbReference type="InterPro" id="IPR001482">
    <property type="entry name" value="T2SS/T4SS_dom"/>
</dbReference>
<dbReference type="PROSITE" id="PS00662">
    <property type="entry name" value="T2SP_E"/>
    <property type="match status" value="1"/>
</dbReference>
<dbReference type="Proteomes" id="UP000177821">
    <property type="component" value="Unassembled WGS sequence"/>
</dbReference>
<dbReference type="EMBL" id="MHCX01000053">
    <property type="protein sequence ID" value="OGY28389.1"/>
    <property type="molecule type" value="Genomic_DNA"/>
</dbReference>
<feature type="domain" description="Bacterial type II secretion system protein E" evidence="2">
    <location>
        <begin position="192"/>
        <end position="206"/>
    </location>
</feature>
<name>A0A1G1WKZ9_9BACT</name>
<dbReference type="Pfam" id="PF00437">
    <property type="entry name" value="T2SSE"/>
    <property type="match status" value="1"/>
</dbReference>
<dbReference type="GO" id="GO:0016887">
    <property type="term" value="F:ATP hydrolysis activity"/>
    <property type="evidence" value="ECO:0007669"/>
    <property type="project" value="InterPro"/>
</dbReference>
<dbReference type="Gene3D" id="3.40.50.300">
    <property type="entry name" value="P-loop containing nucleotide triphosphate hydrolases"/>
    <property type="match status" value="1"/>
</dbReference>
<dbReference type="SUPFAM" id="SSF52540">
    <property type="entry name" value="P-loop containing nucleoside triphosphate hydrolases"/>
    <property type="match status" value="1"/>
</dbReference>
<gene>
    <name evidence="3" type="ORF">A3J50_00960</name>
</gene>
<evidence type="ECO:0000313" key="3">
    <source>
        <dbReference type="EMBL" id="OGY28389.1"/>
    </source>
</evidence>
<evidence type="ECO:0000256" key="1">
    <source>
        <dbReference type="ARBA" id="ARBA00006611"/>
    </source>
</evidence>
<proteinExistence type="inferred from homology"/>
<comment type="similarity">
    <text evidence="1">Belongs to the GSP E family.</text>
</comment>
<dbReference type="InterPro" id="IPR050921">
    <property type="entry name" value="T4SS_GSP_E_ATPase"/>
</dbReference>
<dbReference type="InterPro" id="IPR006321">
    <property type="entry name" value="PilT/PilU"/>
</dbReference>
<dbReference type="GO" id="GO:0005524">
    <property type="term" value="F:ATP binding"/>
    <property type="evidence" value="ECO:0007669"/>
    <property type="project" value="InterPro"/>
</dbReference>
<dbReference type="Gene3D" id="3.30.450.90">
    <property type="match status" value="1"/>
</dbReference>
<organism evidence="3 4">
    <name type="scientific">Candidatus Woykebacteria bacterium RIFCSPHIGHO2_02_FULL_43_16b</name>
    <dbReference type="NCBI Taxonomy" id="1802601"/>
    <lineage>
        <taxon>Bacteria</taxon>
        <taxon>Candidatus Woykeibacteriota</taxon>
    </lineage>
</organism>
<dbReference type="NCBIfam" id="TIGR01420">
    <property type="entry name" value="pilT_fam"/>
    <property type="match status" value="1"/>
</dbReference>
<reference evidence="3 4" key="1">
    <citation type="journal article" date="2016" name="Nat. Commun.">
        <title>Thousands of microbial genomes shed light on interconnected biogeochemical processes in an aquifer system.</title>
        <authorList>
            <person name="Anantharaman K."/>
            <person name="Brown C.T."/>
            <person name="Hug L.A."/>
            <person name="Sharon I."/>
            <person name="Castelle C.J."/>
            <person name="Probst A.J."/>
            <person name="Thomas B.C."/>
            <person name="Singh A."/>
            <person name="Wilkins M.J."/>
            <person name="Karaoz U."/>
            <person name="Brodie E.L."/>
            <person name="Williams K.H."/>
            <person name="Hubbard S.S."/>
            <person name="Banfield J.F."/>
        </authorList>
    </citation>
    <scope>NUCLEOTIDE SEQUENCE [LARGE SCALE GENOMIC DNA]</scope>
</reference>
<sequence length="349" mass="38549">MQKLLELAVSRNASDLHIMVGAYPTLRIDGNLTPITNSPIPTPENVERIVLSLCSPEQKEILLTNKEIDFSFALGELARFRVNAFHQKGYLAASLRLIPAKISTMEELHLPRVLQNFTKLKQGLVLVTGPTGHGKTTTLASMVNQINEERSAHIITIEDPIEYIYPSRKSLIAQREMNLDTHSWEMALRSALREDPDVVLVGEMRDYDTISSVLTVAETGHLVFSTLHTNSASQTIDRIIDVFPLQQQVQARLQLSGVLSAVISERLVPAIDGGRLPVTEILIANPAVSTIIRDGKTHLLDNVIRTSADSGMTTLENSMATLIRSGNVSLDEAIAYCLNPEDLMRLVRS</sequence>
<accession>A0A1G1WKZ9</accession>
<dbReference type="InterPro" id="IPR027417">
    <property type="entry name" value="P-loop_NTPase"/>
</dbReference>
<dbReference type="CDD" id="cd01131">
    <property type="entry name" value="PilT"/>
    <property type="match status" value="1"/>
</dbReference>